<evidence type="ECO:0000313" key="3">
    <source>
        <dbReference type="Proteomes" id="UP001597158"/>
    </source>
</evidence>
<keyword evidence="3" id="KW-1185">Reference proteome</keyword>
<feature type="transmembrane region" description="Helical" evidence="1">
    <location>
        <begin position="210"/>
        <end position="232"/>
    </location>
</feature>
<dbReference type="RefSeq" id="WP_277830480.1">
    <property type="nucleotide sequence ID" value="NZ_JARQZE010000001.1"/>
</dbReference>
<evidence type="ECO:0000256" key="1">
    <source>
        <dbReference type="SAM" id="Phobius"/>
    </source>
</evidence>
<proteinExistence type="predicted"/>
<comment type="caution">
    <text evidence="2">The sequence shown here is derived from an EMBL/GenBank/DDBJ whole genome shotgun (WGS) entry which is preliminary data.</text>
</comment>
<dbReference type="EMBL" id="JBHTMC010000001">
    <property type="protein sequence ID" value="MFD1261976.1"/>
    <property type="molecule type" value="Genomic_DNA"/>
</dbReference>
<gene>
    <name evidence="2" type="ORF">ACFQ4M_00180</name>
</gene>
<keyword evidence="1" id="KW-0472">Membrane</keyword>
<organism evidence="2 3">
    <name type="scientific">Thauera mechernichensis</name>
    <dbReference type="NCBI Taxonomy" id="82788"/>
    <lineage>
        <taxon>Bacteria</taxon>
        <taxon>Pseudomonadati</taxon>
        <taxon>Pseudomonadota</taxon>
        <taxon>Betaproteobacteria</taxon>
        <taxon>Rhodocyclales</taxon>
        <taxon>Zoogloeaceae</taxon>
        <taxon>Thauera</taxon>
    </lineage>
</organism>
<protein>
    <submittedName>
        <fullName evidence="2">ABC transporter</fullName>
    </submittedName>
</protein>
<reference evidence="3" key="1">
    <citation type="journal article" date="2019" name="Int. J. Syst. Evol. Microbiol.">
        <title>The Global Catalogue of Microorganisms (GCM) 10K type strain sequencing project: providing services to taxonomists for standard genome sequencing and annotation.</title>
        <authorList>
            <consortium name="The Broad Institute Genomics Platform"/>
            <consortium name="The Broad Institute Genome Sequencing Center for Infectious Disease"/>
            <person name="Wu L."/>
            <person name="Ma J."/>
        </authorList>
    </citation>
    <scope>NUCLEOTIDE SEQUENCE [LARGE SCALE GENOMIC DNA]</scope>
    <source>
        <strain evidence="3">CCUG 48884</strain>
    </source>
</reference>
<feature type="transmembrane region" description="Helical" evidence="1">
    <location>
        <begin position="174"/>
        <end position="198"/>
    </location>
</feature>
<dbReference type="Proteomes" id="UP001597158">
    <property type="component" value="Unassembled WGS sequence"/>
</dbReference>
<accession>A0ABW3W844</accession>
<keyword evidence="1" id="KW-0812">Transmembrane</keyword>
<feature type="transmembrane region" description="Helical" evidence="1">
    <location>
        <begin position="6"/>
        <end position="29"/>
    </location>
</feature>
<feature type="transmembrane region" description="Helical" evidence="1">
    <location>
        <begin position="238"/>
        <end position="256"/>
    </location>
</feature>
<evidence type="ECO:0000313" key="2">
    <source>
        <dbReference type="EMBL" id="MFD1261976.1"/>
    </source>
</evidence>
<name>A0ABW3W844_9RHOO</name>
<feature type="transmembrane region" description="Helical" evidence="1">
    <location>
        <begin position="61"/>
        <end position="78"/>
    </location>
</feature>
<sequence length="263" mass="26960">MLEQLLLFAPGFVLGLFMSAVLAALGVILRLRDEALSAFSHAQVAVLGAMLAAIAGWPLLIGAWGLAMLVAVVGLWLIKPVAAVASSRHLLVLLLAWSACLLLADNHAQARLLSASAVEGQLLLVQWRDVVAHGVVGALGAAVLGGVSKALLAHQLLPWLPGAPGRAHALARELAVVAILATGALASGIFVTLALVLIPAWSGWASARGLRAAVLQAAIFGASAHVLAFGLALVLDQVYPAVMIVVLALMAAAASLRRKALGR</sequence>
<keyword evidence="1" id="KW-1133">Transmembrane helix</keyword>